<feature type="region of interest" description="Disordered" evidence="1">
    <location>
        <begin position="25"/>
        <end position="100"/>
    </location>
</feature>
<name>A0ABR2Z872_9AGAR</name>
<evidence type="ECO:0000313" key="3">
    <source>
        <dbReference type="Proteomes" id="UP001437256"/>
    </source>
</evidence>
<evidence type="ECO:0008006" key="4">
    <source>
        <dbReference type="Google" id="ProtNLM"/>
    </source>
</evidence>
<comment type="caution">
    <text evidence="2">The sequence shown here is derived from an EMBL/GenBank/DDBJ whole genome shotgun (WGS) entry which is preliminary data.</text>
</comment>
<evidence type="ECO:0000313" key="2">
    <source>
        <dbReference type="EMBL" id="KAL0056682.1"/>
    </source>
</evidence>
<dbReference type="EMBL" id="JBBXMP010001080">
    <property type="protein sequence ID" value="KAL0056682.1"/>
    <property type="molecule type" value="Genomic_DNA"/>
</dbReference>
<reference evidence="2 3" key="1">
    <citation type="submission" date="2024-05" db="EMBL/GenBank/DDBJ databases">
        <title>A draft genome resource for the thread blight pathogen Marasmius tenuissimus strain MS-2.</title>
        <authorList>
            <person name="Yulfo-Soto G.E."/>
            <person name="Baruah I.K."/>
            <person name="Amoako-Attah I."/>
            <person name="Bukari Y."/>
            <person name="Meinhardt L.W."/>
            <person name="Bailey B.A."/>
            <person name="Cohen S.P."/>
        </authorList>
    </citation>
    <scope>NUCLEOTIDE SEQUENCE [LARGE SCALE GENOMIC DNA]</scope>
    <source>
        <strain evidence="2 3">MS-2</strain>
    </source>
</reference>
<sequence length="196" mass="22331">MDGVGKMSRKAINAALDVAMQYLGATKRKQRKTKAERTAQAVRASARRWGDSAGTSTAAMSVEDAPDSDDDHSTTSSLKENDPGTPVSTIGQQRDYKTSYYNANKQAKNWREKAGKLQESLIEKGREMDEQRIEMEKEINESEKRWEAILDSEKEKGKRKDEEIESLRSTLSGIRADRHQMKEIIRRFPHRLREAT</sequence>
<keyword evidence="3" id="KW-1185">Reference proteome</keyword>
<gene>
    <name evidence="2" type="ORF">AAF712_016713</name>
</gene>
<accession>A0ABR2Z872</accession>
<protein>
    <recommendedName>
        <fullName evidence="4">No apical meristem-associated C-terminal domain-containing protein</fullName>
    </recommendedName>
</protein>
<dbReference type="Proteomes" id="UP001437256">
    <property type="component" value="Unassembled WGS sequence"/>
</dbReference>
<organism evidence="2 3">
    <name type="scientific">Marasmius tenuissimus</name>
    <dbReference type="NCBI Taxonomy" id="585030"/>
    <lineage>
        <taxon>Eukaryota</taxon>
        <taxon>Fungi</taxon>
        <taxon>Dikarya</taxon>
        <taxon>Basidiomycota</taxon>
        <taxon>Agaricomycotina</taxon>
        <taxon>Agaricomycetes</taxon>
        <taxon>Agaricomycetidae</taxon>
        <taxon>Agaricales</taxon>
        <taxon>Marasmiineae</taxon>
        <taxon>Marasmiaceae</taxon>
        <taxon>Marasmius</taxon>
    </lineage>
</organism>
<evidence type="ECO:0000256" key="1">
    <source>
        <dbReference type="SAM" id="MobiDB-lite"/>
    </source>
</evidence>
<proteinExistence type="predicted"/>